<comment type="similarity">
    <text evidence="1">Belongs to the short-chain dehydrogenases/reductases (SDR) family.</text>
</comment>
<dbReference type="STRING" id="1095630.A0A2J6TTZ2"/>
<sequence length="292" mass="30317">MSKYETELHDFQNIFSLKGKVVVVTGGSRGLGLHAASGFLQAGASKVYITSRKASACDSAVAALNALPNLSPGAKSISIPADSANIEGVEHLVEEVMKTTDHVDILFANAGATWGEAFDTHPDSAFGKVMDLNVKSVFNTIRLFAPLLQKKGTIEDPSRVIITASVAGIGIGSLGKTATFGYSASKAAVIHLAKNLAVELGPRHILVNAIAPGLFPSKMASGLISLTGGEEQLAVSNPSKRLGKPEDIAGLVVFLSSRASSHVNGATITVDGGEVWARGVMVNATKEDQAKL</sequence>
<reference evidence="4 5" key="1">
    <citation type="submission" date="2016-04" db="EMBL/GenBank/DDBJ databases">
        <title>A degradative enzymes factory behind the ericoid mycorrhizal symbiosis.</title>
        <authorList>
            <consortium name="DOE Joint Genome Institute"/>
            <person name="Martino E."/>
            <person name="Morin E."/>
            <person name="Grelet G."/>
            <person name="Kuo A."/>
            <person name="Kohler A."/>
            <person name="Daghino S."/>
            <person name="Barry K."/>
            <person name="Choi C."/>
            <person name="Cichocki N."/>
            <person name="Clum A."/>
            <person name="Copeland A."/>
            <person name="Hainaut M."/>
            <person name="Haridas S."/>
            <person name="Labutti K."/>
            <person name="Lindquist E."/>
            <person name="Lipzen A."/>
            <person name="Khouja H.-R."/>
            <person name="Murat C."/>
            <person name="Ohm R."/>
            <person name="Olson A."/>
            <person name="Spatafora J."/>
            <person name="Veneault-Fourrey C."/>
            <person name="Henrissat B."/>
            <person name="Grigoriev I."/>
            <person name="Martin F."/>
            <person name="Perotto S."/>
        </authorList>
    </citation>
    <scope>NUCLEOTIDE SEQUENCE [LARGE SCALE GENOMIC DNA]</scope>
    <source>
        <strain evidence="4 5">E</strain>
    </source>
</reference>
<dbReference type="PRINTS" id="PR00080">
    <property type="entry name" value="SDRFAMILY"/>
</dbReference>
<evidence type="ECO:0000256" key="1">
    <source>
        <dbReference type="ARBA" id="ARBA00006484"/>
    </source>
</evidence>
<dbReference type="GO" id="GO:0009688">
    <property type="term" value="P:abscisic acid biosynthetic process"/>
    <property type="evidence" value="ECO:0007669"/>
    <property type="project" value="UniProtKB-ARBA"/>
</dbReference>
<dbReference type="FunFam" id="3.40.50.720:FF:000084">
    <property type="entry name" value="Short-chain dehydrogenase reductase"/>
    <property type="match status" value="1"/>
</dbReference>
<keyword evidence="2" id="KW-0521">NADP</keyword>
<keyword evidence="3" id="KW-0560">Oxidoreductase</keyword>
<dbReference type="InParanoid" id="A0A2J6TTZ2"/>
<dbReference type="PANTHER" id="PTHR43618:SF12">
    <property type="entry name" value="OXIDOREDUCTASE, SHORT-CHAIN DEHYDROGENASE_REDUCTASE FAMILY (AFU_ORTHOLOGUE AFUA_1G14540)"/>
    <property type="match status" value="1"/>
</dbReference>
<organism evidence="4 5">
    <name type="scientific">Hyaloscypha bicolor E</name>
    <dbReference type="NCBI Taxonomy" id="1095630"/>
    <lineage>
        <taxon>Eukaryota</taxon>
        <taxon>Fungi</taxon>
        <taxon>Dikarya</taxon>
        <taxon>Ascomycota</taxon>
        <taxon>Pezizomycotina</taxon>
        <taxon>Leotiomycetes</taxon>
        <taxon>Helotiales</taxon>
        <taxon>Hyaloscyphaceae</taxon>
        <taxon>Hyaloscypha</taxon>
        <taxon>Hyaloscypha bicolor</taxon>
    </lineage>
</organism>
<dbReference type="InterPro" id="IPR036291">
    <property type="entry name" value="NAD(P)-bd_dom_sf"/>
</dbReference>
<protein>
    <submittedName>
        <fullName evidence="4">NAD(P)-binding protein</fullName>
    </submittedName>
</protein>
<dbReference type="SUPFAM" id="SSF51735">
    <property type="entry name" value="NAD(P)-binding Rossmann-fold domains"/>
    <property type="match status" value="1"/>
</dbReference>
<dbReference type="GeneID" id="36581779"/>
<evidence type="ECO:0000313" key="5">
    <source>
        <dbReference type="Proteomes" id="UP000235371"/>
    </source>
</evidence>
<dbReference type="Proteomes" id="UP000235371">
    <property type="component" value="Unassembled WGS sequence"/>
</dbReference>
<gene>
    <name evidence="4" type="ORF">K444DRAFT_516636</name>
</gene>
<evidence type="ECO:0000313" key="4">
    <source>
        <dbReference type="EMBL" id="PMD66457.1"/>
    </source>
</evidence>
<keyword evidence="5" id="KW-1185">Reference proteome</keyword>
<dbReference type="RefSeq" id="XP_024743361.1">
    <property type="nucleotide sequence ID" value="XM_024873699.1"/>
</dbReference>
<dbReference type="AlphaFoldDB" id="A0A2J6TTZ2"/>
<dbReference type="PROSITE" id="PS00061">
    <property type="entry name" value="ADH_SHORT"/>
    <property type="match status" value="1"/>
</dbReference>
<dbReference type="PRINTS" id="PR00081">
    <property type="entry name" value="GDHRDH"/>
</dbReference>
<dbReference type="InterPro" id="IPR020904">
    <property type="entry name" value="Sc_DH/Rdtase_CS"/>
</dbReference>
<dbReference type="EMBL" id="KZ613743">
    <property type="protein sequence ID" value="PMD66457.1"/>
    <property type="molecule type" value="Genomic_DNA"/>
</dbReference>
<dbReference type="InterPro" id="IPR052178">
    <property type="entry name" value="Sec_Metab_Biosynth_SDR"/>
</dbReference>
<dbReference type="GO" id="GO:0016491">
    <property type="term" value="F:oxidoreductase activity"/>
    <property type="evidence" value="ECO:0007669"/>
    <property type="project" value="UniProtKB-KW"/>
</dbReference>
<evidence type="ECO:0000256" key="2">
    <source>
        <dbReference type="ARBA" id="ARBA00022857"/>
    </source>
</evidence>
<name>A0A2J6TTZ2_9HELO</name>
<dbReference type="PANTHER" id="PTHR43618">
    <property type="entry name" value="7-ALPHA-HYDROXYSTEROID DEHYDROGENASE"/>
    <property type="match status" value="1"/>
</dbReference>
<dbReference type="Gene3D" id="3.40.50.720">
    <property type="entry name" value="NAD(P)-binding Rossmann-like Domain"/>
    <property type="match status" value="1"/>
</dbReference>
<dbReference type="Pfam" id="PF13561">
    <property type="entry name" value="adh_short_C2"/>
    <property type="match status" value="1"/>
</dbReference>
<proteinExistence type="inferred from homology"/>
<dbReference type="InterPro" id="IPR002347">
    <property type="entry name" value="SDR_fam"/>
</dbReference>
<dbReference type="OrthoDB" id="294295at2759"/>
<accession>A0A2J6TTZ2</accession>
<evidence type="ECO:0000256" key="3">
    <source>
        <dbReference type="ARBA" id="ARBA00023002"/>
    </source>
</evidence>